<name>A0ABQ6H9F4_9GAMM</name>
<evidence type="ECO:0000259" key="1">
    <source>
        <dbReference type="Pfam" id="PF00154"/>
    </source>
</evidence>
<comment type="caution">
    <text evidence="2">The sequence shown here is derived from an EMBL/GenBank/DDBJ whole genome shotgun (WGS) entry which is preliminary data.</text>
</comment>
<dbReference type="InterPro" id="IPR049428">
    <property type="entry name" value="RecA-like_N"/>
</dbReference>
<dbReference type="EMBL" id="BSSV01000001">
    <property type="protein sequence ID" value="GLX84761.1"/>
    <property type="molecule type" value="Genomic_DNA"/>
</dbReference>
<accession>A0ABQ6H9F4</accession>
<dbReference type="InterPro" id="IPR027417">
    <property type="entry name" value="P-loop_NTPase"/>
</dbReference>
<dbReference type="InterPro" id="IPR017166">
    <property type="entry name" value="UCP037290"/>
</dbReference>
<keyword evidence="3" id="KW-1185">Reference proteome</keyword>
<evidence type="ECO:0000313" key="3">
    <source>
        <dbReference type="Proteomes" id="UP001157134"/>
    </source>
</evidence>
<organism evidence="2 3">
    <name type="scientific">Thalassotalea loyana</name>
    <dbReference type="NCBI Taxonomy" id="280483"/>
    <lineage>
        <taxon>Bacteria</taxon>
        <taxon>Pseudomonadati</taxon>
        <taxon>Pseudomonadota</taxon>
        <taxon>Gammaproteobacteria</taxon>
        <taxon>Alteromonadales</taxon>
        <taxon>Colwelliaceae</taxon>
        <taxon>Thalassotalea</taxon>
    </lineage>
</organism>
<evidence type="ECO:0000313" key="2">
    <source>
        <dbReference type="EMBL" id="GLX84761.1"/>
    </source>
</evidence>
<proteinExistence type="predicted"/>
<dbReference type="RefSeq" id="WP_284296383.1">
    <property type="nucleotide sequence ID" value="NZ_BSSV01000001.1"/>
</dbReference>
<feature type="domain" description="RecA-like N-terminal" evidence="1">
    <location>
        <begin position="12"/>
        <end position="133"/>
    </location>
</feature>
<dbReference type="Pfam" id="PF00154">
    <property type="entry name" value="RecA_N"/>
    <property type="match status" value="1"/>
</dbReference>
<dbReference type="NCBIfam" id="NF033429">
    <property type="entry name" value="ImuA_translesion"/>
    <property type="match status" value="1"/>
</dbReference>
<sequence>MNNLIETLQNKQLVWQGSAQQTKRDGQSTGYSDLDKQLNGGLPSSGVIEIISDVAIGELRLLLPSMIDKADRLLVFISPPGSVNAHLFLSQGVDLSKVVVIYPDDQKNALWSAEQCLKSGACDSVVMWAYEALEIHQIKRLQLASEKGASRHFIMRNQRCESLSLPVDLSLSLSPTETGLNVQINKRKYGWPSEPFALNMQNNWPKLTCKERINNIVFFPNVNAKAG</sequence>
<dbReference type="Gene3D" id="3.40.50.300">
    <property type="entry name" value="P-loop containing nucleotide triphosphate hydrolases"/>
    <property type="match status" value="1"/>
</dbReference>
<dbReference type="Proteomes" id="UP001157134">
    <property type="component" value="Unassembled WGS sequence"/>
</dbReference>
<dbReference type="PIRSF" id="PIRSF037290">
    <property type="entry name" value="UCP037290"/>
    <property type="match status" value="1"/>
</dbReference>
<reference evidence="2 3" key="1">
    <citation type="submission" date="2023-03" db="EMBL/GenBank/DDBJ databases">
        <title>Thalassotalea loyana LMG 22536T draft genome sequence.</title>
        <authorList>
            <person name="Sawabe T."/>
        </authorList>
    </citation>
    <scope>NUCLEOTIDE SEQUENCE [LARGE SCALE GENOMIC DNA]</scope>
    <source>
        <strain evidence="2 3">LMG 22536</strain>
    </source>
</reference>
<gene>
    <name evidence="2" type="ORF">tloyanaT_10130</name>
</gene>
<protein>
    <submittedName>
        <fullName evidence="2">Recombinase RecA</fullName>
    </submittedName>
</protein>
<dbReference type="SUPFAM" id="SSF52540">
    <property type="entry name" value="P-loop containing nucleoside triphosphate hydrolases"/>
    <property type="match status" value="1"/>
</dbReference>
<dbReference type="InterPro" id="IPR047610">
    <property type="entry name" value="ImuA_translesion"/>
</dbReference>